<evidence type="ECO:0000256" key="3">
    <source>
        <dbReference type="PROSITE-ProRule" id="PRU00023"/>
    </source>
</evidence>
<gene>
    <name evidence="4" type="ORF">TRFO_08746</name>
</gene>
<reference evidence="4" key="1">
    <citation type="submission" date="2016-10" db="EMBL/GenBank/DDBJ databases">
        <authorList>
            <person name="Benchimol M."/>
            <person name="Almeida L.G."/>
            <person name="Vasconcelos A.T."/>
            <person name="Perreira-Neves A."/>
            <person name="Rosa I.A."/>
            <person name="Tasca T."/>
            <person name="Bogo M.R."/>
            <person name="de Souza W."/>
        </authorList>
    </citation>
    <scope>NUCLEOTIDE SEQUENCE [LARGE SCALE GENOMIC DNA]</scope>
    <source>
        <strain evidence="4">K</strain>
    </source>
</reference>
<name>A0A1J4JK34_9EUKA</name>
<dbReference type="RefSeq" id="XP_068351872.1">
    <property type="nucleotide sequence ID" value="XM_068494468.1"/>
</dbReference>
<dbReference type="Pfam" id="PF13637">
    <property type="entry name" value="Ank_4"/>
    <property type="match status" value="1"/>
</dbReference>
<keyword evidence="5" id="KW-1185">Reference proteome</keyword>
<dbReference type="VEuPathDB" id="TrichDB:TRFO_08746"/>
<dbReference type="SUPFAM" id="SSF48403">
    <property type="entry name" value="Ankyrin repeat"/>
    <property type="match status" value="2"/>
</dbReference>
<organism evidence="4 5">
    <name type="scientific">Tritrichomonas foetus</name>
    <dbReference type="NCBI Taxonomy" id="1144522"/>
    <lineage>
        <taxon>Eukaryota</taxon>
        <taxon>Metamonada</taxon>
        <taxon>Parabasalia</taxon>
        <taxon>Tritrichomonadida</taxon>
        <taxon>Tritrichomonadidae</taxon>
        <taxon>Tritrichomonas</taxon>
    </lineage>
</organism>
<dbReference type="Proteomes" id="UP000179807">
    <property type="component" value="Unassembled WGS sequence"/>
</dbReference>
<dbReference type="GeneID" id="94829172"/>
<accession>A0A1J4JK34</accession>
<feature type="repeat" description="ANK" evidence="3">
    <location>
        <begin position="809"/>
        <end position="842"/>
    </location>
</feature>
<dbReference type="AlphaFoldDB" id="A0A1J4JK34"/>
<dbReference type="Pfam" id="PF00023">
    <property type="entry name" value="Ank"/>
    <property type="match status" value="1"/>
</dbReference>
<dbReference type="SMART" id="SM00248">
    <property type="entry name" value="ANK"/>
    <property type="match status" value="15"/>
</dbReference>
<dbReference type="InterPro" id="IPR002110">
    <property type="entry name" value="Ankyrin_rpt"/>
</dbReference>
<evidence type="ECO:0000256" key="1">
    <source>
        <dbReference type="ARBA" id="ARBA00022737"/>
    </source>
</evidence>
<evidence type="ECO:0000256" key="2">
    <source>
        <dbReference type="ARBA" id="ARBA00023043"/>
    </source>
</evidence>
<protein>
    <submittedName>
        <fullName evidence="4">Uncharacterized protein</fullName>
    </submittedName>
</protein>
<dbReference type="InterPro" id="IPR036770">
    <property type="entry name" value="Ankyrin_rpt-contain_sf"/>
</dbReference>
<dbReference type="PANTHER" id="PTHR24198:SF165">
    <property type="entry name" value="ANKYRIN REPEAT-CONTAINING PROTEIN-RELATED"/>
    <property type="match status" value="1"/>
</dbReference>
<comment type="caution">
    <text evidence="4">The sequence shown here is derived from an EMBL/GenBank/DDBJ whole genome shotgun (WGS) entry which is preliminary data.</text>
</comment>
<dbReference type="PROSITE" id="PS50297">
    <property type="entry name" value="ANK_REP_REGION"/>
    <property type="match status" value="4"/>
</dbReference>
<dbReference type="OrthoDB" id="194358at2759"/>
<dbReference type="Gene3D" id="1.25.40.20">
    <property type="entry name" value="Ankyrin repeat-containing domain"/>
    <property type="match status" value="4"/>
</dbReference>
<feature type="repeat" description="ANK" evidence="3">
    <location>
        <begin position="555"/>
        <end position="587"/>
    </location>
</feature>
<dbReference type="PANTHER" id="PTHR24198">
    <property type="entry name" value="ANKYRIN REPEAT AND PROTEIN KINASE DOMAIN-CONTAINING PROTEIN"/>
    <property type="match status" value="1"/>
</dbReference>
<keyword evidence="1" id="KW-0677">Repeat</keyword>
<dbReference type="PROSITE" id="PS50088">
    <property type="entry name" value="ANK_REPEAT"/>
    <property type="match status" value="5"/>
</dbReference>
<evidence type="ECO:0000313" key="5">
    <source>
        <dbReference type="Proteomes" id="UP000179807"/>
    </source>
</evidence>
<sequence length="923" mass="107797">MDSTYCNLSYTLGPTIKIMNNPLKFDNQNYMTLFINEIEIEFIKEAAICYSNFLYDAFKDNPLETSFAIELNETANVKQISEIVQSLLTWNFINISEINIESMRIISEVFDIPLLYESINCYDKIFKKMERQMKKQNPEIFGNNKLENLLENISIDNLSEIANVVLKQNKPYVFSHELTKACIRYTSKIELFMELLMKLDNRYVIAFIENNSFYKYFPQESSFVSSYLLKNCNININIFANPHRSSLYLQSCECEKIKEISNWVENYDIYSTLLRKDDADNFSILAAKNHVDLTKYRIVPSKNERISYINHENISFIEYSAFFGSIKCFKYLLMNCNIHNFLSSLPEYAVCSGNIEIIRLCEQHHCVFTGKCIENCVIYQHVEILSWLVHSRKLSYSNYYYQNMLLFDDQYILLNIISSKNQNQLAFESIKYNHYYLFKLLFYINCFDVNKPYKKKTFLTYASKYGNIDIIAYLLEEKGCNINQKDLNNDTALLIANKNGNTELVKFLLHYEDIDVNIKDYFKYTSLHTSIMKKNYDIVDLLLNHRNIFVETNSLNTTPIHSACKNGNIEIIEKLIKKSNKILSMQDSKKRTPLHILVKTSNYLAIQYLCEHYLDLLLESIKAEDNHNLTPFHYACKKGNCKIATILYQYFGNIVISNESRSIGLSMLYALNSHSMDIVRLLLSFESFSINDIIETSEDQNTLIYACSKNLNDFIQIILEHPKIDYNTIDYNGKTALHYAIENENIAIIEMLLQNSSNINLNIYDKYCQENSLHYASKIKDTHILRRILEANEKLLPKYAFDINSINKNKKTALHLAVRNNNYDSVCALLEQKEIDINAEDSYIITPIHIACQYGYIKILELLLERPEINVNIKDMNGFTPLHYACEKRNTEVVEILLKSPEIDKDVEDCVLISINFGLFYNL</sequence>
<proteinExistence type="predicted"/>
<feature type="repeat" description="ANK" evidence="3">
    <location>
        <begin position="454"/>
        <end position="487"/>
    </location>
</feature>
<evidence type="ECO:0000313" key="4">
    <source>
        <dbReference type="EMBL" id="OHS98735.1"/>
    </source>
</evidence>
<feature type="repeat" description="ANK" evidence="3">
    <location>
        <begin position="732"/>
        <end position="764"/>
    </location>
</feature>
<dbReference type="Pfam" id="PF12796">
    <property type="entry name" value="Ank_2"/>
    <property type="match status" value="4"/>
</dbReference>
<keyword evidence="2 3" id="KW-0040">ANK repeat</keyword>
<dbReference type="EMBL" id="MLAK01001038">
    <property type="protein sequence ID" value="OHS98735.1"/>
    <property type="molecule type" value="Genomic_DNA"/>
</dbReference>
<feature type="repeat" description="ANK" evidence="3">
    <location>
        <begin position="877"/>
        <end position="899"/>
    </location>
</feature>